<evidence type="ECO:0000313" key="3">
    <source>
        <dbReference type="Proteomes" id="UP000273977"/>
    </source>
</evidence>
<dbReference type="RefSeq" id="WP_123780007.1">
    <property type="nucleotide sequence ID" value="NZ_RKMG01000014.1"/>
</dbReference>
<organism evidence="2 3">
    <name type="scientific">Aerococcus agrisoli</name>
    <dbReference type="NCBI Taxonomy" id="2487350"/>
    <lineage>
        <taxon>Bacteria</taxon>
        <taxon>Bacillati</taxon>
        <taxon>Bacillota</taxon>
        <taxon>Bacilli</taxon>
        <taxon>Lactobacillales</taxon>
        <taxon>Aerococcaceae</taxon>
        <taxon>Aerococcus</taxon>
    </lineage>
</organism>
<gene>
    <name evidence="2" type="ORF">EF384_05380</name>
</gene>
<keyword evidence="1" id="KW-0812">Transmembrane</keyword>
<evidence type="ECO:0000256" key="1">
    <source>
        <dbReference type="SAM" id="Phobius"/>
    </source>
</evidence>
<keyword evidence="3" id="KW-1185">Reference proteome</keyword>
<reference evidence="2 3" key="1">
    <citation type="submission" date="2018-11" db="EMBL/GenBank/DDBJ databases">
        <title>Aerococcus sp. SJQ22, whole genome shotgun sequence.</title>
        <authorList>
            <person name="Sun L."/>
            <person name="Gao X."/>
            <person name="Chen W."/>
            <person name="Huang K."/>
        </authorList>
    </citation>
    <scope>NUCLEOTIDE SEQUENCE [LARGE SCALE GENOMIC DNA]</scope>
    <source>
        <strain evidence="2 3">SJQ22</strain>
    </source>
</reference>
<keyword evidence="1" id="KW-0472">Membrane</keyword>
<dbReference type="Proteomes" id="UP000273977">
    <property type="component" value="Unassembled WGS sequence"/>
</dbReference>
<dbReference type="EMBL" id="RKMG01000014">
    <property type="protein sequence ID" value="RPA60512.1"/>
    <property type="molecule type" value="Genomic_DNA"/>
</dbReference>
<comment type="caution">
    <text evidence="2">The sequence shown here is derived from an EMBL/GenBank/DDBJ whole genome shotgun (WGS) entry which is preliminary data.</text>
</comment>
<evidence type="ECO:0000313" key="2">
    <source>
        <dbReference type="EMBL" id="RPA60512.1"/>
    </source>
</evidence>
<feature type="transmembrane region" description="Helical" evidence="1">
    <location>
        <begin position="12"/>
        <end position="28"/>
    </location>
</feature>
<proteinExistence type="predicted"/>
<dbReference type="AlphaFoldDB" id="A0A3N4GCM2"/>
<keyword evidence="1" id="KW-1133">Transmembrane helix</keyword>
<accession>A0A3N4GCM2</accession>
<feature type="transmembrane region" description="Helical" evidence="1">
    <location>
        <begin position="34"/>
        <end position="54"/>
    </location>
</feature>
<name>A0A3N4GCM2_9LACT</name>
<dbReference type="OrthoDB" id="2135668at2"/>
<protein>
    <submittedName>
        <fullName evidence="2">Uncharacterized protein</fullName>
    </submittedName>
</protein>
<sequence>MWEKFKSLGWRAALIVFFIVYLLTILIVPNAENVLIYFRFIFAAIIIVGFVLEIEKRRKK</sequence>